<dbReference type="PANTHER" id="PTHR42776:SF28">
    <property type="entry name" value="GLUTAMYL ENDOPEPTIDASE, CHLOROPLASTIC-RELATED"/>
    <property type="match status" value="1"/>
</dbReference>
<evidence type="ECO:0000259" key="3">
    <source>
        <dbReference type="Pfam" id="PF00326"/>
    </source>
</evidence>
<feature type="compositionally biased region" description="Basic and acidic residues" evidence="2">
    <location>
        <begin position="470"/>
        <end position="483"/>
    </location>
</feature>
<dbReference type="InterPro" id="IPR001375">
    <property type="entry name" value="Peptidase_S9_cat"/>
</dbReference>
<proteinExistence type="predicted"/>
<dbReference type="GO" id="GO:0004177">
    <property type="term" value="F:aminopeptidase activity"/>
    <property type="evidence" value="ECO:0007669"/>
    <property type="project" value="UniProtKB-KW"/>
</dbReference>
<gene>
    <name evidence="4" type="ORF">LX16_0197</name>
</gene>
<dbReference type="GO" id="GO:0006508">
    <property type="term" value="P:proteolysis"/>
    <property type="evidence" value="ECO:0007669"/>
    <property type="project" value="InterPro"/>
</dbReference>
<dbReference type="EMBL" id="VLLL01000005">
    <property type="protein sequence ID" value="TWJ14512.1"/>
    <property type="molecule type" value="Genomic_DNA"/>
</dbReference>
<dbReference type="OrthoDB" id="262125at2"/>
<dbReference type="SUPFAM" id="SSF53474">
    <property type="entry name" value="alpha/beta-Hydrolases"/>
    <property type="match status" value="1"/>
</dbReference>
<feature type="domain" description="Peptidase S9 prolyl oligopeptidase catalytic" evidence="3">
    <location>
        <begin position="534"/>
        <end position="678"/>
    </location>
</feature>
<comment type="caution">
    <text evidence="4">The sequence shown here is derived from an EMBL/GenBank/DDBJ whole genome shotgun (WGS) entry which is preliminary data.</text>
</comment>
<evidence type="ECO:0000313" key="5">
    <source>
        <dbReference type="Proteomes" id="UP000321617"/>
    </source>
</evidence>
<keyword evidence="4" id="KW-0031">Aminopeptidase</keyword>
<dbReference type="Proteomes" id="UP000321617">
    <property type="component" value="Unassembled WGS sequence"/>
</dbReference>
<organism evidence="4 5">
    <name type="scientific">Stackebrandtia albiflava</name>
    <dbReference type="NCBI Taxonomy" id="406432"/>
    <lineage>
        <taxon>Bacteria</taxon>
        <taxon>Bacillati</taxon>
        <taxon>Actinomycetota</taxon>
        <taxon>Actinomycetes</taxon>
        <taxon>Glycomycetales</taxon>
        <taxon>Glycomycetaceae</taxon>
        <taxon>Stackebrandtia</taxon>
    </lineage>
</organism>
<accession>A0A562V9I0</accession>
<dbReference type="PANTHER" id="PTHR42776">
    <property type="entry name" value="SERINE PEPTIDASE S9 FAMILY MEMBER"/>
    <property type="match status" value="1"/>
</dbReference>
<sequence length="688" mass="74420">MTVTSEDGVAAAVRRLVADLTAARRWEVHPDPTGRLVALVAGPRYPRRPHRAAELLRHGGFGAFDRTRRRVAGGPEPVLRLTVHDPAAARDTCGGVRTLTAPDWSPDGRRLAGVGPWLRPWLADPDTGGCDTLAVPVTRSLLGLRDRDFRSTWCDDSGGLVTLRDASRRHLTDRRFDTVDDGAWPSPVVADWYDAARADLVRAVPGGDPEVLAEGVVVVTMTPSPDRRHVLLAECADPGELTELLHGDTARHRVYRLDGDAVPWDLGNLRRGSLRWAAPSLLAFCDVDGDRAEFWAAEPHADPYRIGVHRGPVTDWLPAAPDLVYVLGPDRLTAVGKRPATTITPPESPVGLRRHGDGVLVDLVGPADAPGAMSVRLDGDRLAVAGRWPAGVTPFPHGWELDLRERDARLSRDGVRVRARTVGPRPRVATVESGEVAGVRYRLFRDPSADVADRPVVVCLTPVAGGPATSEHRPTGAPERREPAPATPQWSYLPSCAVLTVTCPLRWDERTGFEELRARLRDGLTGVLDAVSDRIDPAATALYGHSFGAACAAVLLADTGDLFRCAVLRNGAYNRTLTPAGFQTERRSLWRAPDVYDGFTVVRAADRITAPVLLVQGTADLNGATTVAQARGFYDALRTAGARARLLLVRDEGHVFATADGIGAAVAEELSWIHRWTGYPATAVRERS</sequence>
<dbReference type="InterPro" id="IPR029058">
    <property type="entry name" value="AB_hydrolase_fold"/>
</dbReference>
<feature type="region of interest" description="Disordered" evidence="2">
    <location>
        <begin position="464"/>
        <end position="487"/>
    </location>
</feature>
<dbReference type="RefSeq" id="WP_147131655.1">
    <property type="nucleotide sequence ID" value="NZ_BAABIJ010000001.1"/>
</dbReference>
<keyword evidence="4" id="KW-0645">Protease</keyword>
<dbReference type="Pfam" id="PF00326">
    <property type="entry name" value="Peptidase_S9"/>
    <property type="match status" value="1"/>
</dbReference>
<dbReference type="GO" id="GO:0004252">
    <property type="term" value="F:serine-type endopeptidase activity"/>
    <property type="evidence" value="ECO:0007669"/>
    <property type="project" value="TreeGrafter"/>
</dbReference>
<dbReference type="Gene3D" id="3.40.50.1820">
    <property type="entry name" value="alpha/beta hydrolase"/>
    <property type="match status" value="1"/>
</dbReference>
<evidence type="ECO:0000313" key="4">
    <source>
        <dbReference type="EMBL" id="TWJ14512.1"/>
    </source>
</evidence>
<reference evidence="4 5" key="1">
    <citation type="journal article" date="2013" name="Stand. Genomic Sci.">
        <title>Genomic Encyclopedia of Type Strains, Phase I: The one thousand microbial genomes (KMG-I) project.</title>
        <authorList>
            <person name="Kyrpides N.C."/>
            <person name="Woyke T."/>
            <person name="Eisen J.A."/>
            <person name="Garrity G."/>
            <person name="Lilburn T.G."/>
            <person name="Beck B.J."/>
            <person name="Whitman W.B."/>
            <person name="Hugenholtz P."/>
            <person name="Klenk H.P."/>
        </authorList>
    </citation>
    <scope>NUCLEOTIDE SEQUENCE [LARGE SCALE GENOMIC DNA]</scope>
    <source>
        <strain evidence="4 5">DSM 45044</strain>
    </source>
</reference>
<evidence type="ECO:0000256" key="1">
    <source>
        <dbReference type="ARBA" id="ARBA00022801"/>
    </source>
</evidence>
<protein>
    <submittedName>
        <fullName evidence="4">Dipeptidyl aminopeptidase/acylaminoacyl peptidase</fullName>
    </submittedName>
</protein>
<evidence type="ECO:0000256" key="2">
    <source>
        <dbReference type="SAM" id="MobiDB-lite"/>
    </source>
</evidence>
<dbReference type="AlphaFoldDB" id="A0A562V9I0"/>
<keyword evidence="1" id="KW-0378">Hydrolase</keyword>
<keyword evidence="5" id="KW-1185">Reference proteome</keyword>
<name>A0A562V9I0_9ACTN</name>